<dbReference type="AlphaFoldDB" id="Q254A7"/>
<dbReference type="OrthoDB" id="17646at2"/>
<evidence type="ECO:0000256" key="1">
    <source>
        <dbReference type="SAM" id="Phobius"/>
    </source>
</evidence>
<organism evidence="2 3">
    <name type="scientific">Chlamydia felis (strain Fe/C-56)</name>
    <name type="common">Chlamydophila felis</name>
    <dbReference type="NCBI Taxonomy" id="264202"/>
    <lineage>
        <taxon>Bacteria</taxon>
        <taxon>Pseudomonadati</taxon>
        <taxon>Chlamydiota</taxon>
        <taxon>Chlamydiia</taxon>
        <taxon>Chlamydiales</taxon>
        <taxon>Chlamydiaceae</taxon>
        <taxon>Chlamydia/Chlamydophila group</taxon>
        <taxon>Chlamydia</taxon>
    </lineage>
</organism>
<evidence type="ECO:0000313" key="3">
    <source>
        <dbReference type="Proteomes" id="UP000001260"/>
    </source>
</evidence>
<evidence type="ECO:0000313" key="2">
    <source>
        <dbReference type="EMBL" id="BAE81381.1"/>
    </source>
</evidence>
<keyword evidence="3" id="KW-1185">Reference proteome</keyword>
<reference evidence="2 3" key="1">
    <citation type="journal article" date="2006" name="DNA Res.">
        <title>Genome sequence of the cat pathogen, Chlamydophila felis.</title>
        <authorList>
            <person name="Azuma Y."/>
            <person name="Hirakawa H."/>
            <person name="Yamashita A."/>
            <person name="Cai Y."/>
            <person name="Rahman M.A."/>
            <person name="Suzuki H."/>
            <person name="Mitaku S."/>
            <person name="Toh H."/>
            <person name="Goto S."/>
            <person name="Murakami T."/>
            <person name="Sugi K."/>
            <person name="Hayashi H."/>
            <person name="Fukushi H."/>
            <person name="Hattori M."/>
            <person name="Kuhara S."/>
            <person name="Shirai M."/>
        </authorList>
    </citation>
    <scope>NUCLEOTIDE SEQUENCE [LARGE SCALE GENOMIC DNA]</scope>
    <source>
        <strain evidence="2 3">Fe/C-56</strain>
    </source>
</reference>
<feature type="transmembrane region" description="Helical" evidence="1">
    <location>
        <begin position="34"/>
        <end position="56"/>
    </location>
</feature>
<proteinExistence type="predicted"/>
<dbReference type="EMBL" id="AP006861">
    <property type="protein sequence ID" value="BAE81381.1"/>
    <property type="molecule type" value="Genomic_DNA"/>
</dbReference>
<protein>
    <submittedName>
        <fullName evidence="2">Uncharacterized protein</fullName>
    </submittedName>
</protein>
<dbReference type="KEGG" id="cfe:BAE81381.1"/>
<gene>
    <name evidence="2" type="ordered locus">CF0609</name>
</gene>
<dbReference type="HOGENOM" id="CLU_870676_0_0_0"/>
<dbReference type="STRING" id="264202.gene:10544435"/>
<dbReference type="eggNOG" id="COG2110">
    <property type="taxonomic scope" value="Bacteria"/>
</dbReference>
<sequence>MSAIQISLPNSEVSTPPVDSSKNCAKLLSKHEKIFVACILGLAGILTLSGITLAIIYPSATLIIVLSLLFCLTVLSCLLDCINTQSASPAPALLQQQTPFIHPKLYLRENSPITDSSRIPSTMPQYPNLLSTLWTESRWSNLPHQIRPQPSSIQQTVWRLNSNPGIILISTVGDITKPRTISECTLIMVNPADETLTGDDPFEELYPFYGTVSTRCWEEAKQTRNGKPSLTPGSCSIKFRWESVEGDSYYPNSGLPFWFSHVYNPPLLDQYDPVAAFLLCKETYTNCFEEAISGNIPATMVQIPLLFSETMQEDCLDDENLQARLYLKHSPKTALVVALQEFSERHPHISLTVVVVKDREMPIEYSYSFPKQLKYFK</sequence>
<keyword evidence="1" id="KW-0812">Transmembrane</keyword>
<feature type="transmembrane region" description="Helical" evidence="1">
    <location>
        <begin position="62"/>
        <end position="82"/>
    </location>
</feature>
<name>Q254A7_CHLFF</name>
<accession>Q254A7</accession>
<dbReference type="InterPro" id="IPR043472">
    <property type="entry name" value="Macro_dom-like"/>
</dbReference>
<dbReference type="RefSeq" id="WP_011458161.1">
    <property type="nucleotide sequence ID" value="NC_007899.1"/>
</dbReference>
<dbReference type="SUPFAM" id="SSF52949">
    <property type="entry name" value="Macro domain-like"/>
    <property type="match status" value="1"/>
</dbReference>
<keyword evidence="1" id="KW-1133">Transmembrane helix</keyword>
<dbReference type="Proteomes" id="UP000001260">
    <property type="component" value="Chromosome"/>
</dbReference>
<keyword evidence="1" id="KW-0472">Membrane</keyword>